<dbReference type="Proteomes" id="UP000028492">
    <property type="component" value="Chromosome"/>
</dbReference>
<feature type="chain" id="PRO_5001710181" description="alpha-amylase" evidence="4">
    <location>
        <begin position="25"/>
        <end position="597"/>
    </location>
</feature>
<accession>A0A075UXY9</accession>
<dbReference type="Pfam" id="PF13620">
    <property type="entry name" value="CarboxypepD_reg"/>
    <property type="match status" value="2"/>
</dbReference>
<dbReference type="EC" id="3.2.1.1" evidence="2"/>
<dbReference type="AlphaFoldDB" id="A0A075UXY9"/>
<protein>
    <recommendedName>
        <fullName evidence="2">alpha-amylase</fullName>
        <ecNumber evidence="2">3.2.1.1</ecNumber>
    </recommendedName>
    <alternativeName>
        <fullName evidence="3">1,4-alpha-D-glucan glucanohydrolase</fullName>
    </alternativeName>
</protein>
<sequence length="597" mass="63214">MKRALFLAAAIPIVALLTTGPAMADEGIVAGVVKAADSGAPVAGACVTLFDLELKETGSGCAGADGRYEIAGVVPGKYKARATAAGYAELWAYNKGSALAAEVLDLPHGLDFSLRQGTATVRGQITAEGRPAAGASVSLTDQNQRWWSTVLTAADGTYSFSGVKADTYTMAITYGDRTQWIRQKSSFPEADTFAAEEGQVAVVDEAMVPYGKLRVVATDEKTGAPVAGACSQLNRPRPPELRKCAGADGVMLYEDVPPFDYYTLSVWGPDGTHYPVNGQQVHLPPGQTTEFRAPMKPAASIVATVRDAKTKAPLERICVDTYALPIVGVLDADYQYYCSDADGKLVIGPIDPGAYKLLVKPLDERYGIQWAGPDGGTGDIGQARTVTAELGKAVPTADIKMDPAGTITGKVTDRATAAPVNGVCVYPYAVDPRIGFRFDVNCSRNGGVYTIKGLGPYKWPLEFASSRGDYAWQWSGGGADRFAARPVRVRPGATVTENAALVPNGAISGRILDKDGKPTFGYVYAFSARTGDIVDWATPDSNGQYTVNGLTTQNVKIKHYTDADCWYRDAADFASATPIPVTAGQTTGGVDLRPCRR</sequence>
<dbReference type="KEGG" id="aja:AJAP_22080"/>
<dbReference type="InterPro" id="IPR008969">
    <property type="entry name" value="CarboxyPept-like_regulatory"/>
</dbReference>
<feature type="signal peptide" evidence="4">
    <location>
        <begin position="1"/>
        <end position="24"/>
    </location>
</feature>
<reference evidence="5 6" key="1">
    <citation type="journal article" date="2014" name="J. Biotechnol.">
        <title>Complete genome sequence of the actinobacterium Amycolatopsis japonica MG417-CF17(T) (=DSM 44213T) producing (S,S)-N,N'-ethylenediaminedisuccinic acid.</title>
        <authorList>
            <person name="Stegmann E."/>
            <person name="Albersmeier A."/>
            <person name="Spohn M."/>
            <person name="Gert H."/>
            <person name="Weber T."/>
            <person name="Wohlleben W."/>
            <person name="Kalinowski J."/>
            <person name="Ruckert C."/>
        </authorList>
    </citation>
    <scope>NUCLEOTIDE SEQUENCE [LARGE SCALE GENOMIC DNA]</scope>
    <source>
        <strain evidence="6">MG417-CF17 (DSM 44213)</strain>
    </source>
</reference>
<evidence type="ECO:0000256" key="4">
    <source>
        <dbReference type="SAM" id="SignalP"/>
    </source>
</evidence>
<gene>
    <name evidence="5" type="ORF">AJAP_22080</name>
</gene>
<keyword evidence="6" id="KW-1185">Reference proteome</keyword>
<dbReference type="GO" id="GO:0005975">
    <property type="term" value="P:carbohydrate metabolic process"/>
    <property type="evidence" value="ECO:0007669"/>
    <property type="project" value="UniProtKB-ARBA"/>
</dbReference>
<keyword evidence="4" id="KW-0732">Signal</keyword>
<evidence type="ECO:0000256" key="3">
    <source>
        <dbReference type="ARBA" id="ARBA00030238"/>
    </source>
</evidence>
<dbReference type="HOGENOM" id="CLU_456842_0_0_11"/>
<evidence type="ECO:0000313" key="5">
    <source>
        <dbReference type="EMBL" id="AIG77274.1"/>
    </source>
</evidence>
<dbReference type="Gene3D" id="2.60.40.10">
    <property type="entry name" value="Immunoglobulins"/>
    <property type="match status" value="1"/>
</dbReference>
<dbReference type="GO" id="GO:0030246">
    <property type="term" value="F:carbohydrate binding"/>
    <property type="evidence" value="ECO:0007669"/>
    <property type="project" value="InterPro"/>
</dbReference>
<dbReference type="RefSeq" id="WP_038514745.1">
    <property type="nucleotide sequence ID" value="NZ_CP008953.1"/>
</dbReference>
<evidence type="ECO:0000313" key="6">
    <source>
        <dbReference type="Proteomes" id="UP000028492"/>
    </source>
</evidence>
<dbReference type="InterPro" id="IPR013783">
    <property type="entry name" value="Ig-like_fold"/>
</dbReference>
<evidence type="ECO:0000256" key="1">
    <source>
        <dbReference type="ARBA" id="ARBA00000548"/>
    </source>
</evidence>
<dbReference type="EMBL" id="CP008953">
    <property type="protein sequence ID" value="AIG77274.1"/>
    <property type="molecule type" value="Genomic_DNA"/>
</dbReference>
<dbReference type="SUPFAM" id="SSF49464">
    <property type="entry name" value="Carboxypeptidase regulatory domain-like"/>
    <property type="match status" value="1"/>
</dbReference>
<dbReference type="STRING" id="208439.AJAP_22080"/>
<dbReference type="SUPFAM" id="SSF49452">
    <property type="entry name" value="Starch-binding domain-like"/>
    <property type="match status" value="1"/>
</dbReference>
<proteinExistence type="predicted"/>
<comment type="catalytic activity">
    <reaction evidence="1">
        <text>Endohydrolysis of (1-&gt;4)-alpha-D-glucosidic linkages in polysaccharides containing three or more (1-&gt;4)-alpha-linked D-glucose units.</text>
        <dbReference type="EC" id="3.2.1.1"/>
    </reaction>
</comment>
<dbReference type="eggNOG" id="COG4932">
    <property type="taxonomic scope" value="Bacteria"/>
</dbReference>
<name>A0A075UXY9_9PSEU</name>
<dbReference type="GO" id="GO:0004556">
    <property type="term" value="F:alpha-amylase activity"/>
    <property type="evidence" value="ECO:0007669"/>
    <property type="project" value="UniProtKB-EC"/>
</dbReference>
<evidence type="ECO:0000256" key="2">
    <source>
        <dbReference type="ARBA" id="ARBA00012595"/>
    </source>
</evidence>
<organism evidence="5 6">
    <name type="scientific">Amycolatopsis japonica</name>
    <dbReference type="NCBI Taxonomy" id="208439"/>
    <lineage>
        <taxon>Bacteria</taxon>
        <taxon>Bacillati</taxon>
        <taxon>Actinomycetota</taxon>
        <taxon>Actinomycetes</taxon>
        <taxon>Pseudonocardiales</taxon>
        <taxon>Pseudonocardiaceae</taxon>
        <taxon>Amycolatopsis</taxon>
        <taxon>Amycolatopsis japonica group</taxon>
    </lineage>
</organism>
<dbReference type="Gene3D" id="2.60.40.1120">
    <property type="entry name" value="Carboxypeptidase-like, regulatory domain"/>
    <property type="match status" value="1"/>
</dbReference>
<dbReference type="InterPro" id="IPR013784">
    <property type="entry name" value="Carb-bd-like_fold"/>
</dbReference>